<accession>A0A392PZ70</accession>
<sequence>PSMANYNLLPGREWIHGVGDVPLTLHQRLTIWREDGLVDNIDADQSFFLTEVDKITKQTFDKNLANIPPCGE</sequence>
<evidence type="ECO:0000313" key="1">
    <source>
        <dbReference type="EMBL" id="MCI17144.1"/>
    </source>
</evidence>
<name>A0A392PZ70_9FABA</name>
<dbReference type="Proteomes" id="UP000265520">
    <property type="component" value="Unassembled WGS sequence"/>
</dbReference>
<evidence type="ECO:0000313" key="2">
    <source>
        <dbReference type="Proteomes" id="UP000265520"/>
    </source>
</evidence>
<comment type="caution">
    <text evidence="1">The sequence shown here is derived from an EMBL/GenBank/DDBJ whole genome shotgun (WGS) entry which is preliminary data.</text>
</comment>
<feature type="non-terminal residue" evidence="1">
    <location>
        <position position="1"/>
    </location>
</feature>
<reference evidence="1 2" key="1">
    <citation type="journal article" date="2018" name="Front. Plant Sci.">
        <title>Red Clover (Trifolium pratense) and Zigzag Clover (T. medium) - A Picture of Genomic Similarities and Differences.</title>
        <authorList>
            <person name="Dluhosova J."/>
            <person name="Istvanek J."/>
            <person name="Nedelnik J."/>
            <person name="Repkova J."/>
        </authorList>
    </citation>
    <scope>NUCLEOTIDE SEQUENCE [LARGE SCALE GENOMIC DNA]</scope>
    <source>
        <strain evidence="2">cv. 10/8</strain>
        <tissue evidence="1">Leaf</tissue>
    </source>
</reference>
<keyword evidence="2" id="KW-1185">Reference proteome</keyword>
<dbReference type="AlphaFoldDB" id="A0A392PZ70"/>
<protein>
    <submittedName>
        <fullName evidence="1">Uncharacterized protein</fullName>
    </submittedName>
</protein>
<organism evidence="1 2">
    <name type="scientific">Trifolium medium</name>
    <dbReference type="NCBI Taxonomy" id="97028"/>
    <lineage>
        <taxon>Eukaryota</taxon>
        <taxon>Viridiplantae</taxon>
        <taxon>Streptophyta</taxon>
        <taxon>Embryophyta</taxon>
        <taxon>Tracheophyta</taxon>
        <taxon>Spermatophyta</taxon>
        <taxon>Magnoliopsida</taxon>
        <taxon>eudicotyledons</taxon>
        <taxon>Gunneridae</taxon>
        <taxon>Pentapetalae</taxon>
        <taxon>rosids</taxon>
        <taxon>fabids</taxon>
        <taxon>Fabales</taxon>
        <taxon>Fabaceae</taxon>
        <taxon>Papilionoideae</taxon>
        <taxon>50 kb inversion clade</taxon>
        <taxon>NPAAA clade</taxon>
        <taxon>Hologalegina</taxon>
        <taxon>IRL clade</taxon>
        <taxon>Trifolieae</taxon>
        <taxon>Trifolium</taxon>
    </lineage>
</organism>
<dbReference type="EMBL" id="LXQA010104077">
    <property type="protein sequence ID" value="MCI17144.1"/>
    <property type="molecule type" value="Genomic_DNA"/>
</dbReference>
<proteinExistence type="predicted"/>